<evidence type="ECO:0000313" key="5">
    <source>
        <dbReference type="Proteomes" id="UP000472580"/>
    </source>
</evidence>
<evidence type="ECO:0000256" key="3">
    <source>
        <dbReference type="SAM" id="MobiDB-lite"/>
    </source>
</evidence>
<accession>A0A6L6YHM3</accession>
<proteinExistence type="inferred from homology"/>
<feature type="signal peptide" evidence="2">
    <location>
        <begin position="1"/>
        <end position="24"/>
    </location>
</feature>
<reference evidence="4 5" key="1">
    <citation type="submission" date="2019-12" db="EMBL/GenBank/DDBJ databases">
        <title>Microbes associate with the intestines of laboratory mice.</title>
        <authorList>
            <person name="Navarre W."/>
            <person name="Wong E."/>
        </authorList>
    </citation>
    <scope>NUCLEOTIDE SEQUENCE [LARGE SCALE GENOMIC DNA]</scope>
    <source>
        <strain evidence="4 5">NM82_D38</strain>
    </source>
</reference>
<evidence type="ECO:0000256" key="2">
    <source>
        <dbReference type="RuleBase" id="RU362097"/>
    </source>
</evidence>
<dbReference type="AlphaFoldDB" id="A0A6L6YHM3"/>
<dbReference type="InterPro" id="IPR003423">
    <property type="entry name" value="OMP_efflux"/>
</dbReference>
<keyword evidence="2" id="KW-0564">Palmitate</keyword>
<dbReference type="Gene3D" id="1.20.1600.10">
    <property type="entry name" value="Outer membrane efflux proteins (OEP)"/>
    <property type="match status" value="1"/>
</dbReference>
<dbReference type="RefSeq" id="WP_160334699.1">
    <property type="nucleotide sequence ID" value="NZ_WSRP01000007.1"/>
</dbReference>
<keyword evidence="2" id="KW-1134">Transmembrane beta strand</keyword>
<feature type="region of interest" description="Disordered" evidence="3">
    <location>
        <begin position="485"/>
        <end position="533"/>
    </location>
</feature>
<comment type="subcellular location">
    <subcellularLocation>
        <location evidence="2">Cell membrane</location>
        <topology evidence="2">Lipid-anchor</topology>
    </subcellularLocation>
</comment>
<evidence type="ECO:0000313" key="4">
    <source>
        <dbReference type="EMBL" id="MVX56263.1"/>
    </source>
</evidence>
<name>A0A6L6YHM3_9BURK</name>
<dbReference type="GO" id="GO:0015562">
    <property type="term" value="F:efflux transmembrane transporter activity"/>
    <property type="evidence" value="ECO:0007669"/>
    <property type="project" value="InterPro"/>
</dbReference>
<dbReference type="Pfam" id="PF02321">
    <property type="entry name" value="OEP"/>
    <property type="match status" value="2"/>
</dbReference>
<comment type="similarity">
    <text evidence="1 2">Belongs to the outer membrane factor (OMF) (TC 1.B.17) family.</text>
</comment>
<keyword evidence="2" id="KW-0449">Lipoprotein</keyword>
<evidence type="ECO:0000256" key="1">
    <source>
        <dbReference type="ARBA" id="ARBA00007613"/>
    </source>
</evidence>
<sequence>MKRRFLIFAAAVSSALFLSSCAVGPDYERPVVPVPENFRNIHGQVDASNWLTARWWRQYNDPALDYLVSKAIANNRTLQRTMANVEKAAAQVTVSRSSLFPQLSYSGDGGKARQSLNTVTGAMMDGKAITTYEGLANASWEIDLWGRIRRQTESAVASYRSAQAAHKAAIASVIGSVVSTYFSILAADEQYRIDVATAESYFETYKLFKLRFQYGNVSEMEVAQARSQWESAMVQIPQIRQNRTELINSLSILTGIAPKAMPQFKKLDELSTPVIAAGIPSDLLTQRPDIIEAEETLKAANADIGAAKALYFPTISLSAGLGYASDELHNLFKSPSHMWSYTGSFTGPIFRWGAVTAGVKSAEAQQKAMLAAYQLAVAQAFADVDNALSSRENAVIELRTKRALVKSLQEYQKLATAQYQGGYTGYVTVLQAEQSLLPQEIQLAEVKARAMSSIGQIYQSLGGGWIDQALIEEEQAIKDLEEAEKLKKEQVQAAPETSSSVPFPLRKPDSPEEIPNPEINSDAVPIPVAEPHK</sequence>
<comment type="caution">
    <text evidence="4">The sequence shown here is derived from an EMBL/GenBank/DDBJ whole genome shotgun (WGS) entry which is preliminary data.</text>
</comment>
<keyword evidence="2" id="KW-0812">Transmembrane</keyword>
<keyword evidence="2" id="KW-0732">Signal</keyword>
<dbReference type="SUPFAM" id="SSF56954">
    <property type="entry name" value="Outer membrane efflux proteins (OEP)"/>
    <property type="match status" value="1"/>
</dbReference>
<dbReference type="OrthoDB" id="9770517at2"/>
<keyword evidence="2" id="KW-0472">Membrane</keyword>
<organism evidence="4 5">
    <name type="scientific">Parasutterella muris</name>
    <dbReference type="NCBI Taxonomy" id="2565572"/>
    <lineage>
        <taxon>Bacteria</taxon>
        <taxon>Pseudomonadati</taxon>
        <taxon>Pseudomonadota</taxon>
        <taxon>Betaproteobacteria</taxon>
        <taxon>Burkholderiales</taxon>
        <taxon>Sutterellaceae</taxon>
        <taxon>Parasutterella</taxon>
    </lineage>
</organism>
<dbReference type="PROSITE" id="PS51257">
    <property type="entry name" value="PROKAR_LIPOPROTEIN"/>
    <property type="match status" value="1"/>
</dbReference>
<dbReference type="PANTHER" id="PTHR30203">
    <property type="entry name" value="OUTER MEMBRANE CATION EFFLUX PROTEIN"/>
    <property type="match status" value="1"/>
</dbReference>
<dbReference type="InterPro" id="IPR010131">
    <property type="entry name" value="MdtP/NodT-like"/>
</dbReference>
<dbReference type="EMBL" id="WSRP01000007">
    <property type="protein sequence ID" value="MVX56263.1"/>
    <property type="molecule type" value="Genomic_DNA"/>
</dbReference>
<gene>
    <name evidence="4" type="ORF">E5987_03460</name>
</gene>
<dbReference type="PANTHER" id="PTHR30203:SF33">
    <property type="entry name" value="BLR4455 PROTEIN"/>
    <property type="match status" value="1"/>
</dbReference>
<dbReference type="Gene3D" id="2.20.200.10">
    <property type="entry name" value="Outer membrane efflux proteins (OEP)"/>
    <property type="match status" value="1"/>
</dbReference>
<protein>
    <submittedName>
        <fullName evidence="4">Efflux transporter outer membrane subunit</fullName>
    </submittedName>
</protein>
<dbReference type="Proteomes" id="UP000472580">
    <property type="component" value="Unassembled WGS sequence"/>
</dbReference>
<feature type="chain" id="PRO_5027136246" evidence="2">
    <location>
        <begin position="25"/>
        <end position="533"/>
    </location>
</feature>
<dbReference type="NCBIfam" id="TIGR01845">
    <property type="entry name" value="outer_NodT"/>
    <property type="match status" value="1"/>
</dbReference>
<dbReference type="GO" id="GO:0005886">
    <property type="term" value="C:plasma membrane"/>
    <property type="evidence" value="ECO:0007669"/>
    <property type="project" value="UniProtKB-SubCell"/>
</dbReference>
<keyword evidence="5" id="KW-1185">Reference proteome</keyword>